<dbReference type="Proteomes" id="UP000332933">
    <property type="component" value="Unassembled WGS sequence"/>
</dbReference>
<dbReference type="EMBL" id="VJMH01006533">
    <property type="protein sequence ID" value="KAF0689006.1"/>
    <property type="molecule type" value="Genomic_DNA"/>
</dbReference>
<gene>
    <name evidence="2" type="primary">Aste57867_19494</name>
    <name evidence="1" type="ORF">As57867_019430</name>
    <name evidence="2" type="ORF">ASTE57867_19494</name>
</gene>
<keyword evidence="3" id="KW-1185">Reference proteome</keyword>
<evidence type="ECO:0000313" key="1">
    <source>
        <dbReference type="EMBL" id="KAF0689006.1"/>
    </source>
</evidence>
<reference evidence="2 3" key="1">
    <citation type="submission" date="2019-03" db="EMBL/GenBank/DDBJ databases">
        <authorList>
            <person name="Gaulin E."/>
            <person name="Dumas B."/>
        </authorList>
    </citation>
    <scope>NUCLEOTIDE SEQUENCE [LARGE SCALE GENOMIC DNA]</scope>
    <source>
        <strain evidence="2">CBS 568.67</strain>
    </source>
</reference>
<evidence type="ECO:0000313" key="3">
    <source>
        <dbReference type="Proteomes" id="UP000332933"/>
    </source>
</evidence>
<dbReference type="GO" id="GO:0003676">
    <property type="term" value="F:nucleic acid binding"/>
    <property type="evidence" value="ECO:0007669"/>
    <property type="project" value="InterPro"/>
</dbReference>
<dbReference type="PANTHER" id="PTHR47169">
    <property type="entry name" value="OS01G0541250 PROTEIN"/>
    <property type="match status" value="1"/>
</dbReference>
<dbReference type="AlphaFoldDB" id="A0A485LCW2"/>
<reference evidence="1" key="2">
    <citation type="submission" date="2019-06" db="EMBL/GenBank/DDBJ databases">
        <title>Genomics analysis of Aphanomyces spp. identifies a new class of oomycete effector associated with host adaptation.</title>
        <authorList>
            <person name="Gaulin E."/>
        </authorList>
    </citation>
    <scope>NUCLEOTIDE SEQUENCE</scope>
    <source>
        <strain evidence="1">CBS 578.67</strain>
    </source>
</reference>
<organism evidence="2 3">
    <name type="scientific">Aphanomyces stellatus</name>
    <dbReference type="NCBI Taxonomy" id="120398"/>
    <lineage>
        <taxon>Eukaryota</taxon>
        <taxon>Sar</taxon>
        <taxon>Stramenopiles</taxon>
        <taxon>Oomycota</taxon>
        <taxon>Saprolegniomycetes</taxon>
        <taxon>Saprolegniales</taxon>
        <taxon>Verrucalvaceae</taxon>
        <taxon>Aphanomyces</taxon>
    </lineage>
</organism>
<dbReference type="InterPro" id="IPR036397">
    <property type="entry name" value="RNaseH_sf"/>
</dbReference>
<proteinExistence type="predicted"/>
<evidence type="ECO:0000313" key="2">
    <source>
        <dbReference type="EMBL" id="VFT96205.1"/>
    </source>
</evidence>
<dbReference type="EMBL" id="CAADRA010006554">
    <property type="protein sequence ID" value="VFT96205.1"/>
    <property type="molecule type" value="Genomic_DNA"/>
</dbReference>
<dbReference type="OrthoDB" id="113327at2759"/>
<accession>A0A485LCW2</accession>
<protein>
    <submittedName>
        <fullName evidence="2">Aste57867_19494 protein</fullName>
    </submittedName>
</protein>
<dbReference type="Gene3D" id="3.30.420.10">
    <property type="entry name" value="Ribonuclease H-like superfamily/Ribonuclease H"/>
    <property type="match status" value="1"/>
</dbReference>
<sequence>MKNNPRFNARSSYVKPLLTDKHKATRVDFVKSFLRPALNSYHVFANMHNIVHVDEKWFYLTKIKRRFYVFDDKELALRAVQSKKFITKVMFMAAVARPRYDYTKNRMFDGKLGVSPFVESTLAIRSSKNRPKGTPITSPTTVTGDVYRDMILRNVIPAIQAKMPAIGRRETINIQQDNAGPHQQLTTDFLRAHGVERIDIVPQPAQSPDFNVLDLGFFNSIQSLQYQKRTRNIDELIGAVECALFELPVDTLAKTFVTLQNVMATSLAINGCNNYKIPHMKKDSAIDNLHEFNLRIRLDE</sequence>
<dbReference type="PANTHER" id="PTHR47169:SF2">
    <property type="entry name" value="OS01G0541250 PROTEIN"/>
    <property type="match status" value="1"/>
</dbReference>
<name>A0A485LCW2_9STRA</name>